<dbReference type="GO" id="GO:0005829">
    <property type="term" value="C:cytosol"/>
    <property type="evidence" value="ECO:0007669"/>
    <property type="project" value="TreeGrafter"/>
</dbReference>
<dbReference type="GO" id="GO:0003677">
    <property type="term" value="F:DNA binding"/>
    <property type="evidence" value="ECO:0007669"/>
    <property type="project" value="UniProtKB-KW"/>
</dbReference>
<dbReference type="PANTHER" id="PTHR46797">
    <property type="entry name" value="HTH-TYPE TRANSCRIPTIONAL REGULATOR"/>
    <property type="match status" value="1"/>
</dbReference>
<dbReference type="PANTHER" id="PTHR46797:SF1">
    <property type="entry name" value="METHYLPHOSPHONATE SYNTHASE"/>
    <property type="match status" value="1"/>
</dbReference>
<dbReference type="RefSeq" id="WP_154467449.1">
    <property type="nucleotide sequence ID" value="NZ_VUMI01000055.1"/>
</dbReference>
<sequence length="119" mass="13114">MPESDFTRLGNAMRNARKSRGFTQERLSDVSGVSVRHIAKIEKGDVNPSFDIMEKLITALGTSFDAFYNPASDKETKDLQEIIGLYKACPSSGKRLIAATARALANELMDTNLETESNK</sequence>
<dbReference type="EMBL" id="VUMI01000055">
    <property type="protein sequence ID" value="MSS91076.1"/>
    <property type="molecule type" value="Genomic_DNA"/>
</dbReference>
<dbReference type="InterPro" id="IPR001387">
    <property type="entry name" value="Cro/C1-type_HTH"/>
</dbReference>
<feature type="domain" description="HTH cro/C1-type" evidence="2">
    <location>
        <begin position="13"/>
        <end position="67"/>
    </location>
</feature>
<dbReference type="SMART" id="SM00530">
    <property type="entry name" value="HTH_XRE"/>
    <property type="match status" value="1"/>
</dbReference>
<dbReference type="PROSITE" id="PS50943">
    <property type="entry name" value="HTH_CROC1"/>
    <property type="match status" value="1"/>
</dbReference>
<keyword evidence="1" id="KW-0238">DNA-binding</keyword>
<dbReference type="InterPro" id="IPR010982">
    <property type="entry name" value="Lambda_DNA-bd_dom_sf"/>
</dbReference>
<reference evidence="3 4" key="1">
    <citation type="submission" date="2019-08" db="EMBL/GenBank/DDBJ databases">
        <title>In-depth cultivation of the pig gut microbiome towards novel bacterial diversity and tailored functional studies.</title>
        <authorList>
            <person name="Wylensek D."/>
            <person name="Hitch T.C.A."/>
            <person name="Clavel T."/>
        </authorList>
    </citation>
    <scope>NUCLEOTIDE SEQUENCE [LARGE SCALE GENOMIC DNA]</scope>
    <source>
        <strain evidence="3 4">WCA-389-WT-23B</strain>
    </source>
</reference>
<evidence type="ECO:0000256" key="1">
    <source>
        <dbReference type="ARBA" id="ARBA00023125"/>
    </source>
</evidence>
<accession>A0A6N7W736</accession>
<comment type="caution">
    <text evidence="3">The sequence shown here is derived from an EMBL/GenBank/DDBJ whole genome shotgun (WGS) entry which is preliminary data.</text>
</comment>
<dbReference type="GeneID" id="86055963"/>
<dbReference type="AlphaFoldDB" id="A0A6N7W736"/>
<dbReference type="SUPFAM" id="SSF47413">
    <property type="entry name" value="lambda repressor-like DNA-binding domains"/>
    <property type="match status" value="1"/>
</dbReference>
<organism evidence="3 4">
    <name type="scientific">Eisenbergiella porci</name>
    <dbReference type="NCBI Taxonomy" id="2652274"/>
    <lineage>
        <taxon>Bacteria</taxon>
        <taxon>Bacillati</taxon>
        <taxon>Bacillota</taxon>
        <taxon>Clostridia</taxon>
        <taxon>Lachnospirales</taxon>
        <taxon>Lachnospiraceae</taxon>
        <taxon>Eisenbergiella</taxon>
    </lineage>
</organism>
<evidence type="ECO:0000313" key="3">
    <source>
        <dbReference type="EMBL" id="MSS91076.1"/>
    </source>
</evidence>
<proteinExistence type="predicted"/>
<evidence type="ECO:0000259" key="2">
    <source>
        <dbReference type="PROSITE" id="PS50943"/>
    </source>
</evidence>
<dbReference type="Gene3D" id="1.10.260.40">
    <property type="entry name" value="lambda repressor-like DNA-binding domains"/>
    <property type="match status" value="1"/>
</dbReference>
<name>A0A6N7W736_9FIRM</name>
<dbReference type="InterPro" id="IPR050807">
    <property type="entry name" value="TransReg_Diox_bact_type"/>
</dbReference>
<dbReference type="CDD" id="cd00093">
    <property type="entry name" value="HTH_XRE"/>
    <property type="match status" value="1"/>
</dbReference>
<keyword evidence="4" id="KW-1185">Reference proteome</keyword>
<evidence type="ECO:0000313" key="4">
    <source>
        <dbReference type="Proteomes" id="UP000436047"/>
    </source>
</evidence>
<dbReference type="GO" id="GO:0003700">
    <property type="term" value="F:DNA-binding transcription factor activity"/>
    <property type="evidence" value="ECO:0007669"/>
    <property type="project" value="TreeGrafter"/>
</dbReference>
<protein>
    <submittedName>
        <fullName evidence="3">Helix-turn-helix transcriptional regulator</fullName>
    </submittedName>
</protein>
<gene>
    <name evidence="3" type="ORF">FYJ45_23410</name>
</gene>
<dbReference type="Proteomes" id="UP000436047">
    <property type="component" value="Unassembled WGS sequence"/>
</dbReference>
<dbReference type="Pfam" id="PF01381">
    <property type="entry name" value="HTH_3"/>
    <property type="match status" value="1"/>
</dbReference>